<reference evidence="1 2" key="1">
    <citation type="submission" date="2013-12" db="EMBL/GenBank/DDBJ databases">
        <title>Genome and proteome characterization of Caldibacillus debilis GB1 derived from a cellulolytic aero-tolerant co-culture.</title>
        <authorList>
            <person name="Wushke S.T."/>
            <person name="Zhang X."/>
            <person name="Fristensky B."/>
            <person name="Wilkins J.A."/>
            <person name="Levin D.B."/>
            <person name="Sparling R."/>
        </authorList>
    </citation>
    <scope>NUCLEOTIDE SEQUENCE [LARGE SCALE GENOMIC DNA]</scope>
    <source>
        <strain evidence="1 2">GB1</strain>
    </source>
</reference>
<organism evidence="1 2">
    <name type="scientific">Caldibacillus debilis GB1</name>
    <dbReference type="NCBI Taxonomy" id="1339248"/>
    <lineage>
        <taxon>Bacteria</taxon>
        <taxon>Bacillati</taxon>
        <taxon>Bacillota</taxon>
        <taxon>Bacilli</taxon>
        <taxon>Bacillales</taxon>
        <taxon>Bacillaceae</taxon>
        <taxon>Caldibacillus</taxon>
    </lineage>
</organism>
<keyword evidence="2" id="KW-1185">Reference proteome</keyword>
<dbReference type="AlphaFoldDB" id="A0A420VH07"/>
<accession>A0A420VH07</accession>
<dbReference type="Proteomes" id="UP000286235">
    <property type="component" value="Unassembled WGS sequence"/>
</dbReference>
<dbReference type="EMBL" id="AZRV01000011">
    <property type="protein sequence ID" value="RKO62934.1"/>
    <property type="molecule type" value="Genomic_DNA"/>
</dbReference>
<comment type="caution">
    <text evidence="1">The sequence shown here is derived from an EMBL/GenBank/DDBJ whole genome shotgun (WGS) entry which is preliminary data.</text>
</comment>
<name>A0A420VH07_9BACI</name>
<gene>
    <name evidence="1" type="ORF">Cdeb_00020</name>
</gene>
<evidence type="ECO:0000313" key="2">
    <source>
        <dbReference type="Proteomes" id="UP000286235"/>
    </source>
</evidence>
<sequence>MPEDLKESYWIRIKEKNKLKYGLTLYDHDLTIYYFDTRKTAGYEIINKPGLKIYVVS</sequence>
<protein>
    <submittedName>
        <fullName evidence="1">Uncharacterized protein</fullName>
    </submittedName>
</protein>
<proteinExistence type="predicted"/>
<evidence type="ECO:0000313" key="1">
    <source>
        <dbReference type="EMBL" id="RKO62934.1"/>
    </source>
</evidence>